<evidence type="ECO:0000256" key="1">
    <source>
        <dbReference type="SAM" id="MobiDB-lite"/>
    </source>
</evidence>
<dbReference type="AlphaFoldDB" id="A0AAD5XV96"/>
<feature type="region of interest" description="Disordered" evidence="1">
    <location>
        <begin position="1"/>
        <end position="43"/>
    </location>
</feature>
<comment type="caution">
    <text evidence="2">The sequence shown here is derived from an EMBL/GenBank/DDBJ whole genome shotgun (WGS) entry which is preliminary data.</text>
</comment>
<organism evidence="2 3">
    <name type="scientific">Clydaea vesicula</name>
    <dbReference type="NCBI Taxonomy" id="447962"/>
    <lineage>
        <taxon>Eukaryota</taxon>
        <taxon>Fungi</taxon>
        <taxon>Fungi incertae sedis</taxon>
        <taxon>Chytridiomycota</taxon>
        <taxon>Chytridiomycota incertae sedis</taxon>
        <taxon>Chytridiomycetes</taxon>
        <taxon>Lobulomycetales</taxon>
        <taxon>Lobulomycetaceae</taxon>
        <taxon>Clydaea</taxon>
    </lineage>
</organism>
<keyword evidence="3" id="KW-1185">Reference proteome</keyword>
<reference evidence="2" key="1">
    <citation type="submission" date="2020-05" db="EMBL/GenBank/DDBJ databases">
        <title>Phylogenomic resolution of chytrid fungi.</title>
        <authorList>
            <person name="Stajich J.E."/>
            <person name="Amses K."/>
            <person name="Simmons R."/>
            <person name="Seto K."/>
            <person name="Myers J."/>
            <person name="Bonds A."/>
            <person name="Quandt C.A."/>
            <person name="Barry K."/>
            <person name="Liu P."/>
            <person name="Grigoriev I."/>
            <person name="Longcore J.E."/>
            <person name="James T.Y."/>
        </authorList>
    </citation>
    <scope>NUCLEOTIDE SEQUENCE</scope>
    <source>
        <strain evidence="2">JEL0476</strain>
    </source>
</reference>
<feature type="compositionally biased region" description="Basic and acidic residues" evidence="1">
    <location>
        <begin position="8"/>
        <end position="21"/>
    </location>
</feature>
<proteinExistence type="predicted"/>
<name>A0AAD5XV96_9FUNG</name>
<feature type="compositionally biased region" description="Acidic residues" evidence="1">
    <location>
        <begin position="334"/>
        <end position="361"/>
    </location>
</feature>
<feature type="region of interest" description="Disordered" evidence="1">
    <location>
        <begin position="318"/>
        <end position="361"/>
    </location>
</feature>
<protein>
    <submittedName>
        <fullName evidence="2">Uncharacterized protein</fullName>
    </submittedName>
</protein>
<evidence type="ECO:0000313" key="3">
    <source>
        <dbReference type="Proteomes" id="UP001211065"/>
    </source>
</evidence>
<evidence type="ECO:0000313" key="2">
    <source>
        <dbReference type="EMBL" id="KAJ3218666.1"/>
    </source>
</evidence>
<accession>A0AAD5XV96</accession>
<feature type="compositionally biased region" description="Low complexity" evidence="1">
    <location>
        <begin position="322"/>
        <end position="333"/>
    </location>
</feature>
<gene>
    <name evidence="2" type="ORF">HK099_004986</name>
</gene>
<sequence>MLTSLPELNDHSLKSTSDLKKNKTNFLPEGKIADETNEDEPDDELNDVVVDLKATLYENADFDVNKLNEMVSSEKCIKSNFVNAICNSPKQKFVRMGSKRKESKFPIKQLVIWPELWEKVRNYFGVKCIYWFRDSPLIGHWKNISNMKAWDYMIFEYIYIIKGKKINSLNNEFDPVNSEGWNDFILKPYIGQGCRFFRRDVRIWLSDNKSEISKIFKNVSKAVVPSEVLLILKQLLSFEQNYSNLHEAGFFERPSFDADLESEAERRLNLMKSFYNPEHEVWTDHESIQFNRTGIPRREKTVKRKSELSIEEERINKIQKTSSISSRENSISETDIDEEDIPEDDSGIDDEEDIPEDDSGIDDEEISTIHKEISTFHEEISLENSKYPNEIIELINQENSKIILMESRKYFGENISHSFWEKGDALKVNIYNKNGKPIAKNFNISKDPDFNFEQLLNILPLPKIPTEFNEKYFFFLLKKPSLHKQDLLELVFKDEDCCSAKLKMGDNLFIKREIKNT</sequence>
<dbReference type="Proteomes" id="UP001211065">
    <property type="component" value="Unassembled WGS sequence"/>
</dbReference>
<dbReference type="EMBL" id="JADGJW010000370">
    <property type="protein sequence ID" value="KAJ3218666.1"/>
    <property type="molecule type" value="Genomic_DNA"/>
</dbReference>